<gene>
    <name evidence="1" type="ORF">ETECE562_01220</name>
</gene>
<proteinExistence type="predicted"/>
<protein>
    <submittedName>
        <fullName evidence="1">IS66 transposase</fullName>
    </submittedName>
</protein>
<evidence type="ECO:0000313" key="1">
    <source>
        <dbReference type="EMBL" id="CAD5999050.1"/>
    </source>
</evidence>
<sequence length="29" mass="3374">MISLPLDTRIWLVADVTDMRKSFNGYDIC</sequence>
<organism evidence="1">
    <name type="scientific">Escherichia coli</name>
    <dbReference type="NCBI Taxonomy" id="562"/>
    <lineage>
        <taxon>Bacteria</taxon>
        <taxon>Pseudomonadati</taxon>
        <taxon>Pseudomonadota</taxon>
        <taxon>Gammaproteobacteria</taxon>
        <taxon>Enterobacterales</taxon>
        <taxon>Enterobacteriaceae</taxon>
        <taxon>Escherichia</taxon>
    </lineage>
</organism>
<name>A0A7I8YYT8_ECOLX</name>
<accession>A0A7I8YYT8</accession>
<reference evidence="1" key="1">
    <citation type="submission" date="2020-09" db="EMBL/GenBank/DDBJ databases">
        <authorList>
            <person name="Page A."/>
            <person name="Bastkowski S."/>
        </authorList>
    </citation>
    <scope>NUCLEOTIDE SEQUENCE</scope>
    <source>
        <strain evidence="1">L6_E562_ETEC</strain>
    </source>
</reference>
<dbReference type="EMBL" id="LR883000">
    <property type="protein sequence ID" value="CAD5999050.1"/>
    <property type="molecule type" value="Genomic_DNA"/>
</dbReference>
<dbReference type="AlphaFoldDB" id="A0A7I8YYT8"/>